<feature type="compositionally biased region" description="Low complexity" evidence="1">
    <location>
        <begin position="8"/>
        <end position="34"/>
    </location>
</feature>
<dbReference type="Proteomes" id="UP000077521">
    <property type="component" value="Unassembled WGS sequence"/>
</dbReference>
<accession>A0A177T5C1</accession>
<evidence type="ECO:0000256" key="1">
    <source>
        <dbReference type="SAM" id="MobiDB-lite"/>
    </source>
</evidence>
<dbReference type="AlphaFoldDB" id="A0A177T5C1"/>
<comment type="caution">
    <text evidence="2">The sequence shown here is derived from an EMBL/GenBank/DDBJ whole genome shotgun (WGS) entry which is preliminary data.</text>
</comment>
<protein>
    <recommendedName>
        <fullName evidence="4">Retrotransposon gag domain-containing protein</fullName>
    </recommendedName>
</protein>
<feature type="region of interest" description="Disordered" evidence="1">
    <location>
        <begin position="93"/>
        <end position="173"/>
    </location>
</feature>
<dbReference type="EMBL" id="LWDF02000961">
    <property type="protein sequence ID" value="KAE8241158.1"/>
    <property type="molecule type" value="Genomic_DNA"/>
</dbReference>
<feature type="compositionally biased region" description="Low complexity" evidence="1">
    <location>
        <begin position="360"/>
        <end position="375"/>
    </location>
</feature>
<reference evidence="2" key="2">
    <citation type="journal article" date="2019" name="IMA Fungus">
        <title>Genome sequencing and comparison of five Tilletia species to identify candidate genes for the detection of regulated species infecting wheat.</title>
        <authorList>
            <person name="Nguyen H.D.T."/>
            <person name="Sultana T."/>
            <person name="Kesanakurti P."/>
            <person name="Hambleton S."/>
        </authorList>
    </citation>
    <scope>NUCLEOTIDE SEQUENCE</scope>
    <source>
        <strain evidence="2">DAOMC 236416</strain>
    </source>
</reference>
<feature type="compositionally biased region" description="Basic and acidic residues" evidence="1">
    <location>
        <begin position="412"/>
        <end position="432"/>
    </location>
</feature>
<feature type="region of interest" description="Disordered" evidence="1">
    <location>
        <begin position="1"/>
        <end position="34"/>
    </location>
</feature>
<proteinExistence type="predicted"/>
<feature type="compositionally biased region" description="Polar residues" evidence="1">
    <location>
        <begin position="93"/>
        <end position="111"/>
    </location>
</feature>
<feature type="compositionally biased region" description="Low complexity" evidence="1">
    <location>
        <begin position="385"/>
        <end position="402"/>
    </location>
</feature>
<evidence type="ECO:0000313" key="3">
    <source>
        <dbReference type="Proteomes" id="UP000077521"/>
    </source>
</evidence>
<keyword evidence="3" id="KW-1185">Reference proteome</keyword>
<evidence type="ECO:0008006" key="4">
    <source>
        <dbReference type="Google" id="ProtNLM"/>
    </source>
</evidence>
<feature type="region of interest" description="Disordered" evidence="1">
    <location>
        <begin position="341"/>
        <end position="433"/>
    </location>
</feature>
<reference evidence="2" key="1">
    <citation type="submission" date="2016-04" db="EMBL/GenBank/DDBJ databases">
        <authorList>
            <person name="Nguyen H.D."/>
            <person name="Samba Siva P."/>
            <person name="Cullis J."/>
            <person name="Levesque C.A."/>
            <person name="Hambleton S."/>
        </authorList>
    </citation>
    <scope>NUCLEOTIDE SEQUENCE</scope>
    <source>
        <strain evidence="2">DAOMC 236416</strain>
    </source>
</reference>
<feature type="compositionally biased region" description="Basic and acidic residues" evidence="1">
    <location>
        <begin position="146"/>
        <end position="163"/>
    </location>
</feature>
<name>A0A177T5C1_9BASI</name>
<gene>
    <name evidence="2" type="ORF">A4X13_0g7537</name>
</gene>
<organism evidence="2 3">
    <name type="scientific">Tilletia indica</name>
    <dbReference type="NCBI Taxonomy" id="43049"/>
    <lineage>
        <taxon>Eukaryota</taxon>
        <taxon>Fungi</taxon>
        <taxon>Dikarya</taxon>
        <taxon>Basidiomycota</taxon>
        <taxon>Ustilaginomycotina</taxon>
        <taxon>Exobasidiomycetes</taxon>
        <taxon>Tilletiales</taxon>
        <taxon>Tilletiaceae</taxon>
        <taxon>Tilletia</taxon>
    </lineage>
</organism>
<evidence type="ECO:0000313" key="2">
    <source>
        <dbReference type="EMBL" id="KAE8241158.1"/>
    </source>
</evidence>
<sequence length="501" mass="55061">MSNTNDNPPARNTRSAAATAATPTNPTTPASEPTLTELMAAIGDLKSSLNQRMTDMQQNFHDRFAQNDQRYNELLDRISSLETVARPLEAQLPTTSASVPISPSASRQTQPMAEIDPSTAEPLQTTSGADVSVGHNGWWDSQFRAARQDGRGTTRPQDARAREPAFNQPPPPEKVLLCNPKHLDEFHGDPATLEDFIGRAHDIARMNPSRTWELAVRAAIPAALKGPAANWHKGLTDPEVRSMASLSDYFKAMRKAFPVNRSALRKLAQGRKWDPYQETAMAYSFDKVKLLRQLYGPNADESNIVWETLEGLNPTLRAMIRLPRDNFTVTELRVELGDQEATWRDATGIQMGDTSPSEPTPATKPVSSSAPSSNRPRSDTRQSIATGGTSAPGAARSSAPATQRPAGRRGRPISEDFDPSRLGRGRDPESGKDLMFYRVPDSSTTMWCHRPCRQCGGDHFDFAHQHCASQPTPSVQTVAADDYDYPVVEEEDGQVQGSDFR</sequence>